<dbReference type="InterPro" id="IPR051121">
    <property type="entry name" value="FAH"/>
</dbReference>
<organism evidence="4 5">
    <name type="scientific">Paenibacillus hunanensis</name>
    <dbReference type="NCBI Taxonomy" id="539262"/>
    <lineage>
        <taxon>Bacteria</taxon>
        <taxon>Bacillati</taxon>
        <taxon>Bacillota</taxon>
        <taxon>Bacilli</taxon>
        <taxon>Bacillales</taxon>
        <taxon>Paenibacillaceae</taxon>
        <taxon>Paenibacillus</taxon>
    </lineage>
</organism>
<name>A0ABU1J357_9BACL</name>
<comment type="caution">
    <text evidence="4">The sequence shown here is derived from an EMBL/GenBank/DDBJ whole genome shotgun (WGS) entry which is preliminary data.</text>
</comment>
<gene>
    <name evidence="4" type="ORF">JOC58_003858</name>
</gene>
<evidence type="ECO:0000259" key="3">
    <source>
        <dbReference type="Pfam" id="PF01557"/>
    </source>
</evidence>
<evidence type="ECO:0000313" key="5">
    <source>
        <dbReference type="Proteomes" id="UP001185028"/>
    </source>
</evidence>
<dbReference type="PANTHER" id="PTHR42796">
    <property type="entry name" value="FUMARYLACETOACETATE HYDROLASE DOMAIN-CONTAINING PROTEIN 2A-RELATED"/>
    <property type="match status" value="1"/>
</dbReference>
<evidence type="ECO:0000256" key="1">
    <source>
        <dbReference type="ARBA" id="ARBA00010211"/>
    </source>
</evidence>
<evidence type="ECO:0000313" key="4">
    <source>
        <dbReference type="EMBL" id="MDR6245942.1"/>
    </source>
</evidence>
<dbReference type="InterPro" id="IPR011234">
    <property type="entry name" value="Fumarylacetoacetase-like_C"/>
</dbReference>
<feature type="domain" description="Fumarylacetoacetase-like C-terminal" evidence="3">
    <location>
        <begin position="86"/>
        <end position="290"/>
    </location>
</feature>
<dbReference type="InterPro" id="IPR036663">
    <property type="entry name" value="Fumarylacetoacetase_C_sf"/>
</dbReference>
<dbReference type="Gene3D" id="3.90.850.10">
    <property type="entry name" value="Fumarylacetoacetase-like, C-terminal domain"/>
    <property type="match status" value="1"/>
</dbReference>
<reference evidence="4 5" key="1">
    <citation type="submission" date="2023-07" db="EMBL/GenBank/DDBJ databases">
        <title>Genomic Encyclopedia of Type Strains, Phase IV (KMG-IV): sequencing the most valuable type-strain genomes for metagenomic binning, comparative biology and taxonomic classification.</title>
        <authorList>
            <person name="Goeker M."/>
        </authorList>
    </citation>
    <scope>NUCLEOTIDE SEQUENCE [LARGE SCALE GENOMIC DNA]</scope>
    <source>
        <strain evidence="4 5">DSM 22170</strain>
    </source>
</reference>
<dbReference type="Proteomes" id="UP001185028">
    <property type="component" value="Unassembled WGS sequence"/>
</dbReference>
<sequence length="294" mass="32686">MKLATINVQGKEQVAVVLEGKYILLEQINDAWGEQWATEMFDLITSSQLESLAQGLATASPEQLERLTAIPAAEIVHAPLYRHPRKIWGIGMNYVADEVELNASDRDEEPVSFMKPDTTIIGPEDHIELPLQSEKVTAEGELAIIIGQTCRHITEQDAPVYVAGLAATLDVTAADIHARHPRFLARAKSFDTFFGLGSQLITLDEVPDLLQLTVQTHHNDKLVHHNRTYYMKFRPWYIVSFLSQVMTLLPGDIIMTGTPGAVVIREGDTVGCSILDEKGQPLLETVRNQVRLQA</sequence>
<evidence type="ECO:0000256" key="2">
    <source>
        <dbReference type="ARBA" id="ARBA00022723"/>
    </source>
</evidence>
<accession>A0ABU1J357</accession>
<keyword evidence="2" id="KW-0479">Metal-binding</keyword>
<dbReference type="EMBL" id="JAVDQH010000020">
    <property type="protein sequence ID" value="MDR6245942.1"/>
    <property type="molecule type" value="Genomic_DNA"/>
</dbReference>
<proteinExistence type="inferred from homology"/>
<dbReference type="SUPFAM" id="SSF56529">
    <property type="entry name" value="FAH"/>
    <property type="match status" value="1"/>
</dbReference>
<protein>
    <submittedName>
        <fullName evidence="4">2-keto-4-pentenoate hydratase/2-oxohepta-3-ene-1,7-dioic acid hydratase in catechol pathway</fullName>
    </submittedName>
</protein>
<dbReference type="RefSeq" id="WP_188777054.1">
    <property type="nucleotide sequence ID" value="NZ_BMMB01000008.1"/>
</dbReference>
<comment type="similarity">
    <text evidence="1">Belongs to the FAH family.</text>
</comment>
<dbReference type="PANTHER" id="PTHR42796:SF4">
    <property type="entry name" value="FUMARYLACETOACETATE HYDROLASE DOMAIN-CONTAINING PROTEIN 2A"/>
    <property type="match status" value="1"/>
</dbReference>
<dbReference type="Pfam" id="PF01557">
    <property type="entry name" value="FAA_hydrolase"/>
    <property type="match status" value="1"/>
</dbReference>
<keyword evidence="5" id="KW-1185">Reference proteome</keyword>